<feature type="compositionally biased region" description="Polar residues" evidence="1">
    <location>
        <begin position="347"/>
        <end position="363"/>
    </location>
</feature>
<feature type="region of interest" description="Disordered" evidence="1">
    <location>
        <begin position="245"/>
        <end position="273"/>
    </location>
</feature>
<dbReference type="Proteomes" id="UP000076837">
    <property type="component" value="Unassembled WGS sequence"/>
</dbReference>
<comment type="caution">
    <text evidence="2">The sequence shown here is derived from an EMBL/GenBank/DDBJ whole genome shotgun (WGS) entry which is preliminary data.</text>
</comment>
<dbReference type="STRING" id="5454.A0A163KV64"/>
<feature type="compositionally biased region" description="Acidic residues" evidence="1">
    <location>
        <begin position="537"/>
        <end position="548"/>
    </location>
</feature>
<reference evidence="2 3" key="1">
    <citation type="journal article" date="2016" name="Sci. Rep.">
        <title>Draft genome sequencing and secretome analysis of fungal phytopathogen Ascochyta rabiei provides insight into the necrotrophic effector repertoire.</title>
        <authorList>
            <person name="Verma S."/>
            <person name="Gazara R.K."/>
            <person name="Nizam S."/>
            <person name="Parween S."/>
            <person name="Chattopadhyay D."/>
            <person name="Verma P.K."/>
        </authorList>
    </citation>
    <scope>NUCLEOTIDE SEQUENCE [LARGE SCALE GENOMIC DNA]</scope>
    <source>
        <strain evidence="2 3">ArDII</strain>
    </source>
</reference>
<evidence type="ECO:0000313" key="3">
    <source>
        <dbReference type="Proteomes" id="UP000076837"/>
    </source>
</evidence>
<feature type="compositionally biased region" description="Basic and acidic residues" evidence="1">
    <location>
        <begin position="411"/>
        <end position="422"/>
    </location>
</feature>
<dbReference type="AlphaFoldDB" id="A0A163KV64"/>
<protein>
    <submittedName>
        <fullName evidence="2">Uncharacterized protein</fullName>
    </submittedName>
</protein>
<sequence length="722" mass="79055">MSEQQISGMRVSARLQLLTMQTQRDGPMIDIIKVSEWLTKNVNEKLYPRLLLMSPNGNLLAYSTPVNIKELRDQAALISAAWKEQCLGRQTHSTPDPRKDSARDDAEAAHQSGLKPALETLTIEAEYCNILIRSLQPELLFVLIGELPPNKSQQFKITAEGNGDARYPALEGSDTRPKTPTVPQNAAGKLKAPSVLSSMSQREKDINLGILHIQRKRLDALTEYIQRDFKDSGFVMPADWALQPNETQRHRSRRSEDISPTRIGPALSKGGSVYGEQGGNACKEQLERAHESEDVPRRKKQNVSGFILASQMADMRLPPDEYFPSRPLTAKTNHRNVHQYFPVDTSGPGSDESSSFLSQTSENASEKERIRRASTRSIRFEDEQGVLQKMYSTFVRKLTFKSGLPLKPALKGKEKAVPDEHVLPNNSSNDSFDVGGEVKVATIPRPKIQDGSPPQGPLSPGVGPAPKSTPVSKGESKTENKVSGPEVADGSQSQWTSVFEDTPAIIAKPTHKGKGKGKAVSAEDAPENVGAQTDGPASDDDCAIEDSSTDQKAHQSKASAIIRSRTPSLERLQDRSDRATSGTPWGVLRTESPERQPARYAHPGTQDRTFPIQPLPPVQPFTGRSDFTIRHFPTAATGSSVAGPSSSRVPTVGVATPMSTRYHVLVGKRLVQKSVKSQLGIKEIPSPAIRPTKSLIDTAIGFLYSDKDRRNPSEEHEDSSLD</sequence>
<name>A0A163KV64_DIDRA</name>
<feature type="region of interest" description="Disordered" evidence="1">
    <location>
        <begin position="88"/>
        <end position="111"/>
    </location>
</feature>
<dbReference type="Gene3D" id="3.30.450.30">
    <property type="entry name" value="Dynein light chain 2a, cytoplasmic"/>
    <property type="match status" value="1"/>
</dbReference>
<keyword evidence="3" id="KW-1185">Reference proteome</keyword>
<feature type="region of interest" description="Disordered" evidence="1">
    <location>
        <begin position="635"/>
        <end position="654"/>
    </location>
</feature>
<proteinExistence type="predicted"/>
<gene>
    <name evidence="2" type="ORF">ST47_g1584</name>
</gene>
<feature type="compositionally biased region" description="Basic and acidic residues" evidence="1">
    <location>
        <begin position="95"/>
        <end position="108"/>
    </location>
</feature>
<feature type="compositionally biased region" description="Polar residues" evidence="1">
    <location>
        <begin position="636"/>
        <end position="649"/>
    </location>
</feature>
<feature type="compositionally biased region" description="Polar residues" evidence="1">
    <location>
        <begin position="490"/>
        <end position="499"/>
    </location>
</feature>
<evidence type="ECO:0000313" key="2">
    <source>
        <dbReference type="EMBL" id="KZM27272.1"/>
    </source>
</evidence>
<evidence type="ECO:0000256" key="1">
    <source>
        <dbReference type="SAM" id="MobiDB-lite"/>
    </source>
</evidence>
<organism evidence="2 3">
    <name type="scientific">Didymella rabiei</name>
    <name type="common">Chickpea ascochyta blight fungus</name>
    <name type="synonym">Mycosphaerella rabiei</name>
    <dbReference type="NCBI Taxonomy" id="5454"/>
    <lineage>
        <taxon>Eukaryota</taxon>
        <taxon>Fungi</taxon>
        <taxon>Dikarya</taxon>
        <taxon>Ascomycota</taxon>
        <taxon>Pezizomycotina</taxon>
        <taxon>Dothideomycetes</taxon>
        <taxon>Pleosporomycetidae</taxon>
        <taxon>Pleosporales</taxon>
        <taxon>Pleosporineae</taxon>
        <taxon>Didymellaceae</taxon>
        <taxon>Ascochyta</taxon>
    </lineage>
</organism>
<feature type="region of interest" description="Disordered" evidence="1">
    <location>
        <begin position="166"/>
        <end position="198"/>
    </location>
</feature>
<feature type="region of interest" description="Disordered" evidence="1">
    <location>
        <begin position="342"/>
        <end position="372"/>
    </location>
</feature>
<feature type="region of interest" description="Disordered" evidence="1">
    <location>
        <begin position="411"/>
        <end position="625"/>
    </location>
</feature>
<dbReference type="EMBL" id="JYNV01000074">
    <property type="protein sequence ID" value="KZM27272.1"/>
    <property type="molecule type" value="Genomic_DNA"/>
</dbReference>
<accession>A0A163KV64</accession>
<dbReference type="OrthoDB" id="3924760at2759"/>